<comment type="caution">
    <text evidence="1">The sequence shown here is derived from an EMBL/GenBank/DDBJ whole genome shotgun (WGS) entry which is preliminary data.</text>
</comment>
<proteinExistence type="predicted"/>
<name>A0A1J5R774_9ZZZZ</name>
<gene>
    <name evidence="1" type="ORF">GALL_325910</name>
</gene>
<reference evidence="1" key="1">
    <citation type="submission" date="2016-10" db="EMBL/GenBank/DDBJ databases">
        <title>Sequence of Gallionella enrichment culture.</title>
        <authorList>
            <person name="Poehlein A."/>
            <person name="Muehling M."/>
            <person name="Daniel R."/>
        </authorList>
    </citation>
    <scope>NUCLEOTIDE SEQUENCE</scope>
</reference>
<evidence type="ECO:0000313" key="1">
    <source>
        <dbReference type="EMBL" id="OIQ85563.1"/>
    </source>
</evidence>
<dbReference type="EMBL" id="MLJW01000535">
    <property type="protein sequence ID" value="OIQ85563.1"/>
    <property type="molecule type" value="Genomic_DNA"/>
</dbReference>
<protein>
    <recommendedName>
        <fullName evidence="2">Lipoprotein</fullName>
    </recommendedName>
</protein>
<sequence length="262" mass="25686">MPWNHSRVALGAVLPLSLLLAACGGGTSSKYEGSILSGQVLMGAGQPVSGNGIGNVCIYAVTGGQGNPLNTAVSPPTNTGTLLTVGCIPAAADGTFSVNLTSFYGPVLIQISGGTYTNAASQAGSSLVNLASTNASLQAVANIGGGGTVSAVVTPLTTVATAIAQGMSGGLTAANYAAASANVATQFQLGGLSINSAPQAGDAYNMALLGVQKYLVAPPGSTDDPNAKNLLTWNLTASPVSADYTAAYQAINSGSAATFAFH</sequence>
<evidence type="ECO:0008006" key="2">
    <source>
        <dbReference type="Google" id="ProtNLM"/>
    </source>
</evidence>
<organism evidence="1">
    <name type="scientific">mine drainage metagenome</name>
    <dbReference type="NCBI Taxonomy" id="410659"/>
    <lineage>
        <taxon>unclassified sequences</taxon>
        <taxon>metagenomes</taxon>
        <taxon>ecological metagenomes</taxon>
    </lineage>
</organism>
<accession>A0A1J5R774</accession>
<dbReference type="PROSITE" id="PS51257">
    <property type="entry name" value="PROKAR_LIPOPROTEIN"/>
    <property type="match status" value="1"/>
</dbReference>
<dbReference type="AlphaFoldDB" id="A0A1J5R774"/>